<evidence type="ECO:0000313" key="2">
    <source>
        <dbReference type="Proteomes" id="UP000322667"/>
    </source>
</evidence>
<dbReference type="InterPro" id="IPR051578">
    <property type="entry name" value="GDPD"/>
</dbReference>
<dbReference type="EMBL" id="CM017631">
    <property type="protein sequence ID" value="TYH52612.1"/>
    <property type="molecule type" value="Genomic_DNA"/>
</dbReference>
<dbReference type="PANTHER" id="PTHR22958:SF1">
    <property type="entry name" value="GLYCEROPHOSPHOCHOLINE PHOSPHODIESTERASE GPCPD1"/>
    <property type="match status" value="1"/>
</dbReference>
<dbReference type="GO" id="GO:0008081">
    <property type="term" value="F:phosphoric diester hydrolase activity"/>
    <property type="evidence" value="ECO:0007669"/>
    <property type="project" value="InterPro"/>
</dbReference>
<dbReference type="InterPro" id="IPR017946">
    <property type="entry name" value="PLC-like_Pdiesterase_TIM-brl"/>
</dbReference>
<dbReference type="Proteomes" id="UP000322667">
    <property type="component" value="Chromosome D09"/>
</dbReference>
<organism evidence="1 2">
    <name type="scientific">Gossypium tomentosum</name>
    <name type="common">Hawaiian cotton</name>
    <name type="synonym">Gossypium sandvicense</name>
    <dbReference type="NCBI Taxonomy" id="34277"/>
    <lineage>
        <taxon>Eukaryota</taxon>
        <taxon>Viridiplantae</taxon>
        <taxon>Streptophyta</taxon>
        <taxon>Embryophyta</taxon>
        <taxon>Tracheophyta</taxon>
        <taxon>Spermatophyta</taxon>
        <taxon>Magnoliopsida</taxon>
        <taxon>eudicotyledons</taxon>
        <taxon>Gunneridae</taxon>
        <taxon>Pentapetalae</taxon>
        <taxon>rosids</taxon>
        <taxon>malvids</taxon>
        <taxon>Malvales</taxon>
        <taxon>Malvaceae</taxon>
        <taxon>Malvoideae</taxon>
        <taxon>Gossypium</taxon>
    </lineage>
</organism>
<reference evidence="1 2" key="1">
    <citation type="submission" date="2019-07" db="EMBL/GenBank/DDBJ databases">
        <title>WGS assembly of Gossypium tomentosum.</title>
        <authorList>
            <person name="Chen Z.J."/>
            <person name="Sreedasyam A."/>
            <person name="Ando A."/>
            <person name="Song Q."/>
            <person name="De L."/>
            <person name="Hulse-Kemp A."/>
            <person name="Ding M."/>
            <person name="Ye W."/>
            <person name="Kirkbride R."/>
            <person name="Jenkins J."/>
            <person name="Plott C."/>
            <person name="Lovell J."/>
            <person name="Lin Y.-M."/>
            <person name="Vaughn R."/>
            <person name="Liu B."/>
            <person name="Li W."/>
            <person name="Simpson S."/>
            <person name="Scheffler B."/>
            <person name="Saski C."/>
            <person name="Grover C."/>
            <person name="Hu G."/>
            <person name="Conover J."/>
            <person name="Carlson J."/>
            <person name="Shu S."/>
            <person name="Boston L."/>
            <person name="Williams M."/>
            <person name="Peterson D."/>
            <person name="Mcgee K."/>
            <person name="Jones D."/>
            <person name="Wendel J."/>
            <person name="Stelly D."/>
            <person name="Grimwood J."/>
            <person name="Schmutz J."/>
        </authorList>
    </citation>
    <scope>NUCLEOTIDE SEQUENCE [LARGE SCALE GENOMIC DNA]</scope>
    <source>
        <strain evidence="1">7179.01</strain>
    </source>
</reference>
<keyword evidence="2" id="KW-1185">Reference proteome</keyword>
<name>A0A5D2JDW5_GOSTO</name>
<sequence length="229" mass="25796">MSDGDRKLEGGQSVEITKSHNVGIFAGKCDRERVSEVCLAEFLSYGRQREEEKERKCLLRKTDDGKIVKWDVETNDSLCTLEEAFQKVEHSLGFNIELKFEDNVVYRQRHLVHVLQLLLQVFFLTNGGTEIYNDTRRNSLEQAITVCLEGGFQGIVSEIKGVFKNPGAVPKIKDSNLSLLTYGTLNFIPDFFSPFSTFKALLSVLCSSSAAAYSQSTYSGIPWFLDLTK</sequence>
<dbReference type="AlphaFoldDB" id="A0A5D2JDW5"/>
<protein>
    <submittedName>
        <fullName evidence="1">Uncharacterized protein</fullName>
    </submittedName>
</protein>
<dbReference type="GO" id="GO:0046475">
    <property type="term" value="P:glycerophospholipid catabolic process"/>
    <property type="evidence" value="ECO:0007669"/>
    <property type="project" value="TreeGrafter"/>
</dbReference>
<dbReference type="Gene3D" id="3.20.20.190">
    <property type="entry name" value="Phosphatidylinositol (PI) phosphodiesterase"/>
    <property type="match status" value="1"/>
</dbReference>
<dbReference type="PANTHER" id="PTHR22958">
    <property type="entry name" value="GLYCEROPHOSPHORYL DIESTER PHOSPHODIESTERASE"/>
    <property type="match status" value="1"/>
</dbReference>
<accession>A0A5D2JDW5</accession>
<proteinExistence type="predicted"/>
<gene>
    <name evidence="1" type="ORF">ES332_D09G040500v1</name>
</gene>
<evidence type="ECO:0000313" key="1">
    <source>
        <dbReference type="EMBL" id="TYH52612.1"/>
    </source>
</evidence>